<comment type="cofactor">
    <cofactor evidence="1">
        <name>(R)-lipoate</name>
        <dbReference type="ChEBI" id="CHEBI:83088"/>
    </cofactor>
</comment>
<dbReference type="PROSITE" id="PS00189">
    <property type="entry name" value="LIPOYL"/>
    <property type="match status" value="1"/>
</dbReference>
<evidence type="ECO:0000256" key="3">
    <source>
        <dbReference type="ARBA" id="ARBA00022679"/>
    </source>
</evidence>
<organism evidence="7 8">
    <name type="scientific">Sandaracinobacteroides saxicola</name>
    <dbReference type="NCBI Taxonomy" id="2759707"/>
    <lineage>
        <taxon>Bacteria</taxon>
        <taxon>Pseudomonadati</taxon>
        <taxon>Pseudomonadota</taxon>
        <taxon>Alphaproteobacteria</taxon>
        <taxon>Sphingomonadales</taxon>
        <taxon>Sphingosinicellaceae</taxon>
        <taxon>Sandaracinobacteroides</taxon>
    </lineage>
</organism>
<evidence type="ECO:0000256" key="5">
    <source>
        <dbReference type="ARBA" id="ARBA00023315"/>
    </source>
</evidence>
<dbReference type="PROSITE" id="PS50968">
    <property type="entry name" value="BIOTINYL_LIPOYL"/>
    <property type="match status" value="1"/>
</dbReference>
<dbReference type="GO" id="GO:0016407">
    <property type="term" value="F:acetyltransferase activity"/>
    <property type="evidence" value="ECO:0007669"/>
    <property type="project" value="TreeGrafter"/>
</dbReference>
<proteinExistence type="predicted"/>
<evidence type="ECO:0000256" key="1">
    <source>
        <dbReference type="ARBA" id="ARBA00001938"/>
    </source>
</evidence>
<dbReference type="Pfam" id="PF00364">
    <property type="entry name" value="Biotin_lipoyl"/>
    <property type="match status" value="1"/>
</dbReference>
<dbReference type="PANTHER" id="PTHR43178">
    <property type="entry name" value="DIHYDROLIPOAMIDE ACETYLTRANSFERASE COMPONENT OF PYRUVATE DEHYDROGENASE COMPLEX"/>
    <property type="match status" value="1"/>
</dbReference>
<dbReference type="PANTHER" id="PTHR43178:SF5">
    <property type="entry name" value="LIPOAMIDE ACYLTRANSFERASE COMPONENT OF BRANCHED-CHAIN ALPHA-KETO ACID DEHYDROGENASE COMPLEX, MITOCHONDRIAL"/>
    <property type="match status" value="1"/>
</dbReference>
<keyword evidence="3 7" id="KW-0808">Transferase</keyword>
<dbReference type="InterPro" id="IPR011053">
    <property type="entry name" value="Single_hybrid_motif"/>
</dbReference>
<gene>
    <name evidence="7" type="ORF">H3309_00775</name>
</gene>
<dbReference type="InterPro" id="IPR003016">
    <property type="entry name" value="2-oxoA_DH_lipoyl-BS"/>
</dbReference>
<reference evidence="7 8" key="1">
    <citation type="submission" date="2020-07" db="EMBL/GenBank/DDBJ databases">
        <title>Complete genome sequence for Sandaracinobacter sp. M6.</title>
        <authorList>
            <person name="Tang Y."/>
            <person name="Liu Q."/>
            <person name="Guo Z."/>
            <person name="Lei P."/>
            <person name="Huang B."/>
        </authorList>
    </citation>
    <scope>NUCLEOTIDE SEQUENCE [LARGE SCALE GENOMIC DNA]</scope>
    <source>
        <strain evidence="7 8">M6</strain>
    </source>
</reference>
<keyword evidence="4" id="KW-0450">Lipoyl</keyword>
<evidence type="ECO:0000313" key="7">
    <source>
        <dbReference type="EMBL" id="QMW23085.1"/>
    </source>
</evidence>
<evidence type="ECO:0000256" key="2">
    <source>
        <dbReference type="ARBA" id="ARBA00011484"/>
    </source>
</evidence>
<dbReference type="AlphaFoldDB" id="A0A7G5II93"/>
<dbReference type="SUPFAM" id="SSF51230">
    <property type="entry name" value="Single hybrid motif"/>
    <property type="match status" value="1"/>
</dbReference>
<protein>
    <submittedName>
        <fullName evidence="7">Dihydrolipoamide acyltransferase</fullName>
    </submittedName>
</protein>
<feature type="domain" description="Lipoyl-binding" evidence="6">
    <location>
        <begin position="3"/>
        <end position="77"/>
    </location>
</feature>
<dbReference type="KEGG" id="sand:H3309_00775"/>
<accession>A0A7G5II93</accession>
<evidence type="ECO:0000256" key="4">
    <source>
        <dbReference type="ARBA" id="ARBA00022823"/>
    </source>
</evidence>
<comment type="subunit">
    <text evidence="2">Forms a 24-polypeptide structural core with octahedral symmetry.</text>
</comment>
<name>A0A7G5II93_9SPHN</name>
<dbReference type="CDD" id="cd06849">
    <property type="entry name" value="lipoyl_domain"/>
    <property type="match status" value="1"/>
</dbReference>
<dbReference type="InterPro" id="IPR000089">
    <property type="entry name" value="Biotin_lipoyl"/>
</dbReference>
<dbReference type="RefSeq" id="WP_182296589.1">
    <property type="nucleotide sequence ID" value="NZ_CP059851.1"/>
</dbReference>
<keyword evidence="5 7" id="KW-0012">Acyltransferase</keyword>
<evidence type="ECO:0000313" key="8">
    <source>
        <dbReference type="Proteomes" id="UP000515292"/>
    </source>
</evidence>
<keyword evidence="8" id="KW-1185">Reference proteome</keyword>
<dbReference type="GO" id="GO:0005737">
    <property type="term" value="C:cytoplasm"/>
    <property type="evidence" value="ECO:0007669"/>
    <property type="project" value="TreeGrafter"/>
</dbReference>
<dbReference type="Gene3D" id="2.40.50.100">
    <property type="match status" value="1"/>
</dbReference>
<dbReference type="InterPro" id="IPR050743">
    <property type="entry name" value="2-oxoacid_DH_E2_comp"/>
</dbReference>
<evidence type="ECO:0000259" key="6">
    <source>
        <dbReference type="PROSITE" id="PS50968"/>
    </source>
</evidence>
<dbReference type="GO" id="GO:0031405">
    <property type="term" value="F:lipoic acid binding"/>
    <property type="evidence" value="ECO:0007669"/>
    <property type="project" value="TreeGrafter"/>
</dbReference>
<dbReference type="Proteomes" id="UP000515292">
    <property type="component" value="Chromosome"/>
</dbReference>
<dbReference type="EMBL" id="CP059851">
    <property type="protein sequence ID" value="QMW23085.1"/>
    <property type="molecule type" value="Genomic_DNA"/>
</dbReference>
<sequence>MPKMTLKIPKLAVSMQEGTLVEWFVATGDTVAVGQKLYSIETEKSSFEVESPFAGTITVLGAIGQTMRIGTPIAEIVT</sequence>